<evidence type="ECO:0000313" key="4">
    <source>
        <dbReference type="EMBL" id="AQY21663.1"/>
    </source>
</evidence>
<reference evidence="4 5" key="1">
    <citation type="submission" date="2015-06" db="EMBL/GenBank/DDBJ databases">
        <title>R. anatipestifer strain HXb2 is the most virulent strain so far, and the genome sequence would help us uncover the pathogenesis.</title>
        <authorList>
            <person name="Hu Q."/>
            <person name="Qi J."/>
            <person name="Bo H."/>
            <person name="Liu G."/>
            <person name="Tao M."/>
            <person name="Ding Y."/>
            <person name="Xue Y."/>
        </authorList>
    </citation>
    <scope>NUCLEOTIDE SEQUENCE [LARGE SCALE GENOMIC DNA]</scope>
    <source>
        <strain evidence="4 5">HXb2</strain>
    </source>
</reference>
<evidence type="ECO:0000256" key="2">
    <source>
        <dbReference type="ARBA" id="ARBA00022801"/>
    </source>
</evidence>
<protein>
    <submittedName>
        <fullName evidence="4">Lysozyme M1</fullName>
    </submittedName>
</protein>
<dbReference type="SUPFAM" id="SSF51445">
    <property type="entry name" value="(Trans)glycosidases"/>
    <property type="match status" value="1"/>
</dbReference>
<proteinExistence type="inferred from homology"/>
<comment type="similarity">
    <text evidence="1">Belongs to the glycosyl hydrolase 25 family.</text>
</comment>
<accession>A0A1S7DRB1</accession>
<sequence>MSVALIGTGIYIKNKVFFYYAMYFKKHQHKKLENSITETKRINTIIAEYQDKVFGIDISHYQRKEDIEWDSLSIANDAINIDFIVLRATMGNGSKDKHFEYFWTQAKKYNYTRGAYHFYRPDEDPVLQANHFLAQVKLEKGDLRPVLDIEKIPRRKSVKQYKEDVKIWLKIVEEAYGAKPIIYTYYHFYKDYLRGDFEGYPLWLANYNHVLVPSEEDNWLFWQFTEKGIVKGINVKVDLNVFNGNSWEFDKMKLD</sequence>
<dbReference type="AlphaFoldDB" id="A0A1S7DRB1"/>
<dbReference type="SMART" id="SM00641">
    <property type="entry name" value="Glyco_25"/>
    <property type="match status" value="1"/>
</dbReference>
<dbReference type="PROSITE" id="PS51904">
    <property type="entry name" value="GLYCOSYL_HYDROL_F25_2"/>
    <property type="match status" value="1"/>
</dbReference>
<dbReference type="Proteomes" id="UP000189883">
    <property type="component" value="Chromosome"/>
</dbReference>
<dbReference type="Pfam" id="PF01183">
    <property type="entry name" value="Glyco_hydro_25"/>
    <property type="match status" value="1"/>
</dbReference>
<dbReference type="GO" id="GO:0016998">
    <property type="term" value="P:cell wall macromolecule catabolic process"/>
    <property type="evidence" value="ECO:0007669"/>
    <property type="project" value="InterPro"/>
</dbReference>
<organism evidence="4 5">
    <name type="scientific">Riemerella anatipestifer</name>
    <name type="common">Moraxella anatipestifer</name>
    <dbReference type="NCBI Taxonomy" id="34085"/>
    <lineage>
        <taxon>Bacteria</taxon>
        <taxon>Pseudomonadati</taxon>
        <taxon>Bacteroidota</taxon>
        <taxon>Flavobacteriia</taxon>
        <taxon>Flavobacteriales</taxon>
        <taxon>Weeksellaceae</taxon>
        <taxon>Riemerella</taxon>
    </lineage>
</organism>
<dbReference type="GO" id="GO:0003796">
    <property type="term" value="F:lysozyme activity"/>
    <property type="evidence" value="ECO:0007669"/>
    <property type="project" value="InterPro"/>
</dbReference>
<evidence type="ECO:0000256" key="1">
    <source>
        <dbReference type="ARBA" id="ARBA00010646"/>
    </source>
</evidence>
<dbReference type="EMBL" id="CP011859">
    <property type="protein sequence ID" value="AQY21663.1"/>
    <property type="molecule type" value="Genomic_DNA"/>
</dbReference>
<keyword evidence="2" id="KW-0378">Hydrolase</keyword>
<dbReference type="PANTHER" id="PTHR34135:SF2">
    <property type="entry name" value="LYSOZYME"/>
    <property type="match status" value="1"/>
</dbReference>
<dbReference type="InterPro" id="IPR002053">
    <property type="entry name" value="Glyco_hydro_25"/>
</dbReference>
<evidence type="ECO:0000313" key="5">
    <source>
        <dbReference type="Proteomes" id="UP000189883"/>
    </source>
</evidence>
<dbReference type="GO" id="GO:0009253">
    <property type="term" value="P:peptidoglycan catabolic process"/>
    <property type="evidence" value="ECO:0007669"/>
    <property type="project" value="InterPro"/>
</dbReference>
<gene>
    <name evidence="4" type="primary">acm</name>
    <name evidence="4" type="ORF">AB406_0705</name>
</gene>
<dbReference type="GO" id="GO:0016052">
    <property type="term" value="P:carbohydrate catabolic process"/>
    <property type="evidence" value="ECO:0007669"/>
    <property type="project" value="TreeGrafter"/>
</dbReference>
<dbReference type="InterPro" id="IPR018077">
    <property type="entry name" value="Glyco_hydro_fam25_subgr"/>
</dbReference>
<name>A0A1S7DRB1_RIEAN</name>
<dbReference type="InterPro" id="IPR017853">
    <property type="entry name" value="GH"/>
</dbReference>
<evidence type="ECO:0000256" key="3">
    <source>
        <dbReference type="ARBA" id="ARBA00023295"/>
    </source>
</evidence>
<keyword evidence="3" id="KW-0326">Glycosidase</keyword>
<dbReference type="PANTHER" id="PTHR34135">
    <property type="entry name" value="LYSOZYME"/>
    <property type="match status" value="1"/>
</dbReference>
<dbReference type="Gene3D" id="3.20.20.80">
    <property type="entry name" value="Glycosidases"/>
    <property type="match status" value="1"/>
</dbReference>